<reference evidence="1 2" key="1">
    <citation type="submission" date="2013-11" db="EMBL/GenBank/DDBJ databases">
        <title>Single cell genomics of uncultured Tannerella BU063 (oral taxon 286).</title>
        <authorList>
            <person name="Beall C.J."/>
            <person name="Campbell A.G."/>
            <person name="Griffen A.L."/>
            <person name="Podar M."/>
            <person name="Leys E.J."/>
        </authorList>
    </citation>
    <scope>NUCLEOTIDE SEQUENCE [LARGE SCALE GENOMIC DNA]</scope>
    <source>
        <strain evidence="1">Cell 1/3</strain>
    </source>
</reference>
<organism evidence="1 2">
    <name type="scientific">Tannerella sp. oral taxon BU063 isolate Cell 1/3</name>
    <dbReference type="NCBI Taxonomy" id="1411022"/>
    <lineage>
        <taxon>Bacteria</taxon>
        <taxon>Pseudomonadati</taxon>
        <taxon>Bacteroidota</taxon>
        <taxon>Bacteroidia</taxon>
        <taxon>Bacteroidales</taxon>
        <taxon>Tannerellaceae</taxon>
        <taxon>Tannerella</taxon>
    </lineage>
</organism>
<name>W2CMY4_9BACT</name>
<evidence type="ECO:0008006" key="3">
    <source>
        <dbReference type="Google" id="ProtNLM"/>
    </source>
</evidence>
<evidence type="ECO:0000313" key="2">
    <source>
        <dbReference type="Proteomes" id="UP000034982"/>
    </source>
</evidence>
<dbReference type="Proteomes" id="UP000034982">
    <property type="component" value="Unassembled WGS sequence"/>
</dbReference>
<accession>W2CMY4</accession>
<evidence type="ECO:0000313" key="1">
    <source>
        <dbReference type="EMBL" id="ETK08393.1"/>
    </source>
</evidence>
<dbReference type="PATRIC" id="fig|1411022.3.peg.753"/>
<sequence>MERLSIKDVVGTDVRSRISLDAVKALMAHGGEYVIDMEGVTSISRSVADELYNLQQDYGAVRFEHQTEFVQRMMRIVWEGRSKKRVREEEDVEMMDMTSIEDFSRYLLSI</sequence>
<dbReference type="EMBL" id="AYYE01000936">
    <property type="protein sequence ID" value="ETK08393.1"/>
    <property type="molecule type" value="Genomic_DNA"/>
</dbReference>
<gene>
    <name evidence="1" type="ORF">T230_07390</name>
</gene>
<dbReference type="AlphaFoldDB" id="W2CMY4"/>
<proteinExistence type="predicted"/>
<comment type="caution">
    <text evidence="1">The sequence shown here is derived from an EMBL/GenBank/DDBJ whole genome shotgun (WGS) entry which is preliminary data.</text>
</comment>
<protein>
    <recommendedName>
        <fullName evidence="3">STAS domain-containing protein</fullName>
    </recommendedName>
</protein>